<name>A0ABT0PB16_9GAMM</name>
<protein>
    <recommendedName>
        <fullName evidence="9">TRAP transporter small permease protein</fullName>
    </recommendedName>
</protein>
<keyword evidence="6 9" id="KW-1133">Transmembrane helix</keyword>
<keyword evidence="5 9" id="KW-0812">Transmembrane</keyword>
<evidence type="ECO:0000256" key="1">
    <source>
        <dbReference type="ARBA" id="ARBA00004429"/>
    </source>
</evidence>
<feature type="transmembrane region" description="Helical" evidence="9">
    <location>
        <begin position="95"/>
        <end position="118"/>
    </location>
</feature>
<keyword evidence="3" id="KW-1003">Cell membrane</keyword>
<comment type="similarity">
    <text evidence="8 9">Belongs to the TRAP transporter small permease family.</text>
</comment>
<feature type="transmembrane region" description="Helical" evidence="9">
    <location>
        <begin position="57"/>
        <end position="74"/>
    </location>
</feature>
<evidence type="ECO:0000259" key="10">
    <source>
        <dbReference type="Pfam" id="PF04290"/>
    </source>
</evidence>
<keyword evidence="7 9" id="KW-0472">Membrane</keyword>
<proteinExistence type="inferred from homology"/>
<keyword evidence="4 9" id="KW-0997">Cell inner membrane</keyword>
<evidence type="ECO:0000256" key="5">
    <source>
        <dbReference type="ARBA" id="ARBA00022692"/>
    </source>
</evidence>
<evidence type="ECO:0000256" key="6">
    <source>
        <dbReference type="ARBA" id="ARBA00022989"/>
    </source>
</evidence>
<keyword evidence="2 9" id="KW-0813">Transport</keyword>
<evidence type="ECO:0000313" key="11">
    <source>
        <dbReference type="EMBL" id="MCL6268396.1"/>
    </source>
</evidence>
<reference evidence="11 12" key="1">
    <citation type="submission" date="2022-05" db="EMBL/GenBank/DDBJ databases">
        <authorList>
            <person name="Park J.-S."/>
        </authorList>
    </citation>
    <scope>NUCLEOTIDE SEQUENCE [LARGE SCALE GENOMIC DNA]</scope>
    <source>
        <strain evidence="11 12">2012CJ34-2</strain>
    </source>
</reference>
<dbReference type="PANTHER" id="PTHR35011:SF4">
    <property type="entry name" value="SLL1102 PROTEIN"/>
    <property type="match status" value="1"/>
</dbReference>
<comment type="subunit">
    <text evidence="9">The complex comprises the extracytoplasmic solute receptor protein and the two transmembrane proteins.</text>
</comment>
<evidence type="ECO:0000256" key="7">
    <source>
        <dbReference type="ARBA" id="ARBA00023136"/>
    </source>
</evidence>
<evidence type="ECO:0000256" key="8">
    <source>
        <dbReference type="ARBA" id="ARBA00038436"/>
    </source>
</evidence>
<evidence type="ECO:0000313" key="12">
    <source>
        <dbReference type="Proteomes" id="UP001203338"/>
    </source>
</evidence>
<evidence type="ECO:0000256" key="4">
    <source>
        <dbReference type="ARBA" id="ARBA00022519"/>
    </source>
</evidence>
<accession>A0ABT0PB16</accession>
<dbReference type="InterPro" id="IPR055348">
    <property type="entry name" value="DctQ"/>
</dbReference>
<dbReference type="Pfam" id="PF04290">
    <property type="entry name" value="DctQ"/>
    <property type="match status" value="1"/>
</dbReference>
<feature type="transmembrane region" description="Helical" evidence="9">
    <location>
        <begin position="138"/>
        <end position="156"/>
    </location>
</feature>
<evidence type="ECO:0000256" key="3">
    <source>
        <dbReference type="ARBA" id="ARBA00022475"/>
    </source>
</evidence>
<evidence type="ECO:0000256" key="9">
    <source>
        <dbReference type="RuleBase" id="RU369079"/>
    </source>
</evidence>
<organism evidence="11 12">
    <name type="scientific">Parendozoicomonas callyspongiae</name>
    <dbReference type="NCBI Taxonomy" id="2942213"/>
    <lineage>
        <taxon>Bacteria</taxon>
        <taxon>Pseudomonadati</taxon>
        <taxon>Pseudomonadota</taxon>
        <taxon>Gammaproteobacteria</taxon>
        <taxon>Oceanospirillales</taxon>
        <taxon>Endozoicomonadaceae</taxon>
        <taxon>Parendozoicomonas</taxon>
    </lineage>
</organism>
<feature type="domain" description="Tripartite ATP-independent periplasmic transporters DctQ component" evidence="10">
    <location>
        <begin position="33"/>
        <end position="166"/>
    </location>
</feature>
<dbReference type="RefSeq" id="WP_249697233.1">
    <property type="nucleotide sequence ID" value="NZ_JAMFLX010000001.1"/>
</dbReference>
<dbReference type="EMBL" id="JAMFLX010000001">
    <property type="protein sequence ID" value="MCL6268396.1"/>
    <property type="molecule type" value="Genomic_DNA"/>
</dbReference>
<sequence>MSALLRSSRRIVHFIDSFTETFGRVISWLNIALMLSVFAVVLLRYVLNMGSIALQELAIYIHAIIFLSACGYTLRHNGHVRVDIFYRRFSPRTRGIVDSLGSILFLLPVCLFIGFISWDYVDRAWDIRETSHDPGGLPAVYLLKSLILVLVATLVLQGVAEFLKAVDAIVNPQQNSISNNELEEAA</sequence>
<evidence type="ECO:0000256" key="2">
    <source>
        <dbReference type="ARBA" id="ARBA00022448"/>
    </source>
</evidence>
<comment type="subcellular location">
    <subcellularLocation>
        <location evidence="1 9">Cell inner membrane</location>
        <topology evidence="1 9">Multi-pass membrane protein</topology>
    </subcellularLocation>
</comment>
<comment type="function">
    <text evidence="9">Part of the tripartite ATP-independent periplasmic (TRAP) transport system.</text>
</comment>
<dbReference type="Proteomes" id="UP001203338">
    <property type="component" value="Unassembled WGS sequence"/>
</dbReference>
<feature type="transmembrane region" description="Helical" evidence="9">
    <location>
        <begin position="21"/>
        <end position="45"/>
    </location>
</feature>
<dbReference type="PANTHER" id="PTHR35011">
    <property type="entry name" value="2,3-DIKETO-L-GULONATE TRAP TRANSPORTER SMALL PERMEASE PROTEIN YIAM"/>
    <property type="match status" value="1"/>
</dbReference>
<gene>
    <name evidence="11" type="ORF">M3P05_00335</name>
</gene>
<comment type="caution">
    <text evidence="11">The sequence shown here is derived from an EMBL/GenBank/DDBJ whole genome shotgun (WGS) entry which is preliminary data.</text>
</comment>
<keyword evidence="12" id="KW-1185">Reference proteome</keyword>
<dbReference type="InterPro" id="IPR007387">
    <property type="entry name" value="TRAP_DctQ"/>
</dbReference>